<dbReference type="RefSeq" id="WP_015440480.1">
    <property type="nucleotide sequence ID" value="NC_020520.1"/>
</dbReference>
<proteinExistence type="predicted"/>
<gene>
    <name evidence="3" type="ORF">YM304_09190</name>
</gene>
<evidence type="ECO:0000256" key="2">
    <source>
        <dbReference type="SAM" id="SignalP"/>
    </source>
</evidence>
<accession>A0A6C7E3J3</accession>
<feature type="region of interest" description="Disordered" evidence="1">
    <location>
        <begin position="28"/>
        <end position="97"/>
    </location>
</feature>
<protein>
    <recommendedName>
        <fullName evidence="5">Lipoprotein</fullName>
    </recommendedName>
</protein>
<organism evidence="3 4">
    <name type="scientific">Ilumatobacter coccineus (strain NBRC 103263 / KCTC 29153 / YM16-304)</name>
    <dbReference type="NCBI Taxonomy" id="1313172"/>
    <lineage>
        <taxon>Bacteria</taxon>
        <taxon>Bacillati</taxon>
        <taxon>Actinomycetota</taxon>
        <taxon>Acidimicrobiia</taxon>
        <taxon>Acidimicrobiales</taxon>
        <taxon>Ilumatobacteraceae</taxon>
        <taxon>Ilumatobacter</taxon>
    </lineage>
</organism>
<sequence>MNVTSSSKRVGIALSVLLSCGIATACGSGEDSAPVESPPVVEAPTSTDIATDATTVAPTDPPANDPTTVPPTEPPATELPPTVPPTDAPPATEPPTTGYEELGGYGPPTVDLELTDDRTSPVVEPLADGVYYAQDAVSDGEAVNFELGQWFACDGSGVPDHPEVECVSGFGTLLEPSTTVTMSPNAVVTVITGDLSNFDRADISTTEYARLLAGESPAADAPVGYEFTNTHTFVQVTGGAVVAVQQLYTS</sequence>
<evidence type="ECO:0008006" key="5">
    <source>
        <dbReference type="Google" id="ProtNLM"/>
    </source>
</evidence>
<feature type="chain" id="PRO_5025490682" description="Lipoprotein" evidence="2">
    <location>
        <begin position="26"/>
        <end position="250"/>
    </location>
</feature>
<dbReference type="KEGG" id="aym:YM304_09190"/>
<reference evidence="3 4" key="1">
    <citation type="journal article" date="2013" name="Int. J. Syst. Evol. Microbiol.">
        <title>Ilumatobacter nonamiense sp. nov. and Ilumatobacter coccineum sp. nov., isolated from seashore sand.</title>
        <authorList>
            <person name="Matsumoto A."/>
            <person name="Kasai H."/>
            <person name="Matsuo Y."/>
            <person name="Shizuri Y."/>
            <person name="Ichikawa N."/>
            <person name="Fujita N."/>
            <person name="Omura S."/>
            <person name="Takahashi Y."/>
        </authorList>
    </citation>
    <scope>NUCLEOTIDE SEQUENCE [LARGE SCALE GENOMIC DNA]</scope>
    <source>
        <strain evidence="4">NBRC 103263 / KCTC 29153 / YM16-304</strain>
    </source>
</reference>
<evidence type="ECO:0000256" key="1">
    <source>
        <dbReference type="SAM" id="MobiDB-lite"/>
    </source>
</evidence>
<dbReference type="AlphaFoldDB" id="A0A6C7E3J3"/>
<keyword evidence="2" id="KW-0732">Signal</keyword>
<evidence type="ECO:0000313" key="3">
    <source>
        <dbReference type="EMBL" id="BAN01233.1"/>
    </source>
</evidence>
<feature type="compositionally biased region" description="Low complexity" evidence="1">
    <location>
        <begin position="32"/>
        <end position="58"/>
    </location>
</feature>
<keyword evidence="4" id="KW-1185">Reference proteome</keyword>
<dbReference type="Proteomes" id="UP000011863">
    <property type="component" value="Chromosome"/>
</dbReference>
<dbReference type="EMBL" id="AP012057">
    <property type="protein sequence ID" value="BAN01233.1"/>
    <property type="molecule type" value="Genomic_DNA"/>
</dbReference>
<feature type="signal peptide" evidence="2">
    <location>
        <begin position="1"/>
        <end position="25"/>
    </location>
</feature>
<evidence type="ECO:0000313" key="4">
    <source>
        <dbReference type="Proteomes" id="UP000011863"/>
    </source>
</evidence>
<feature type="compositionally biased region" description="Pro residues" evidence="1">
    <location>
        <begin position="59"/>
        <end position="93"/>
    </location>
</feature>
<name>A0A6C7E3J3_ILUCY</name>